<dbReference type="Proteomes" id="UP000469185">
    <property type="component" value="Unassembled WGS sequence"/>
</dbReference>
<name>A0A6N9YID9_9ACTN</name>
<evidence type="ECO:0000256" key="2">
    <source>
        <dbReference type="SAM" id="MobiDB-lite"/>
    </source>
</evidence>
<evidence type="ECO:0000313" key="4">
    <source>
        <dbReference type="EMBL" id="NED94639.1"/>
    </source>
</evidence>
<feature type="transmembrane region" description="Helical" evidence="3">
    <location>
        <begin position="155"/>
        <end position="175"/>
    </location>
</feature>
<comment type="caution">
    <text evidence="4">The sequence shown here is derived from an EMBL/GenBank/DDBJ whole genome shotgun (WGS) entry which is preliminary data.</text>
</comment>
<sequence length="319" mass="33898">MGYSGLIYAAIVAAWLAVLVPRWVRRNEEVERARETDAVNGVRVLRPRSGPIHAPHRLGVDSQTIISADASGMVPVSTGKARPARSAAAEGARTDVSDVANHTTDRSDRLESELRRMNRAFAAAARRRRLILSILLLTTISVTAGTLLGPVPSSAAVASGLALAGFLVVARRAAVQQASRRADLRRRLVRERAAESAETPVEAASPAVTEDGKRVAVLDVPDVAAPPAEDTWEPVDVPLPTYVTAPKAPRRIVRKIELNQEGSWTSGRLEPDKSFDLPTHRPSAPAASATGTGASAAEAQSGDDAEAEEMPETRRAVGE</sequence>
<keyword evidence="3" id="KW-1133">Transmembrane helix</keyword>
<keyword evidence="3" id="KW-0472">Membrane</keyword>
<evidence type="ECO:0000256" key="3">
    <source>
        <dbReference type="SAM" id="Phobius"/>
    </source>
</evidence>
<evidence type="ECO:0000313" key="5">
    <source>
        <dbReference type="Proteomes" id="UP000469185"/>
    </source>
</evidence>
<protein>
    <submittedName>
        <fullName evidence="4">Uncharacterized protein</fullName>
    </submittedName>
</protein>
<evidence type="ECO:0000256" key="1">
    <source>
        <dbReference type="SAM" id="Coils"/>
    </source>
</evidence>
<feature type="transmembrane region" description="Helical" evidence="3">
    <location>
        <begin position="130"/>
        <end position="149"/>
    </location>
</feature>
<feature type="compositionally biased region" description="Acidic residues" evidence="2">
    <location>
        <begin position="301"/>
        <end position="310"/>
    </location>
</feature>
<feature type="coiled-coil region" evidence="1">
    <location>
        <begin position="100"/>
        <end position="127"/>
    </location>
</feature>
<feature type="transmembrane region" description="Helical" evidence="3">
    <location>
        <begin position="6"/>
        <end position="24"/>
    </location>
</feature>
<proteinExistence type="predicted"/>
<keyword evidence="5" id="KW-1185">Reference proteome</keyword>
<reference evidence="4 5" key="1">
    <citation type="submission" date="2020-02" db="EMBL/GenBank/DDBJ databases">
        <authorList>
            <person name="Li X.-J."/>
            <person name="Feng X.-M."/>
        </authorList>
    </citation>
    <scope>NUCLEOTIDE SEQUENCE [LARGE SCALE GENOMIC DNA]</scope>
    <source>
        <strain evidence="4 5">CGMCC 4.7225</strain>
    </source>
</reference>
<feature type="compositionally biased region" description="Low complexity" evidence="2">
    <location>
        <begin position="282"/>
        <end position="297"/>
    </location>
</feature>
<keyword evidence="3" id="KW-0812">Transmembrane</keyword>
<dbReference type="EMBL" id="JAAGOB010000002">
    <property type="protein sequence ID" value="NED94639.1"/>
    <property type="molecule type" value="Genomic_DNA"/>
</dbReference>
<organism evidence="4 5">
    <name type="scientific">Phytoactinopolyspora alkaliphila</name>
    <dbReference type="NCBI Taxonomy" id="1783498"/>
    <lineage>
        <taxon>Bacteria</taxon>
        <taxon>Bacillati</taxon>
        <taxon>Actinomycetota</taxon>
        <taxon>Actinomycetes</taxon>
        <taxon>Jiangellales</taxon>
        <taxon>Jiangellaceae</taxon>
        <taxon>Phytoactinopolyspora</taxon>
    </lineage>
</organism>
<keyword evidence="1" id="KW-0175">Coiled coil</keyword>
<feature type="region of interest" description="Disordered" evidence="2">
    <location>
        <begin position="264"/>
        <end position="319"/>
    </location>
</feature>
<dbReference type="RefSeq" id="WP_163816572.1">
    <property type="nucleotide sequence ID" value="NZ_JAAGOB010000002.1"/>
</dbReference>
<accession>A0A6N9YID9</accession>
<dbReference type="AlphaFoldDB" id="A0A6N9YID9"/>
<feature type="compositionally biased region" description="Basic and acidic residues" evidence="2">
    <location>
        <begin position="269"/>
        <end position="279"/>
    </location>
</feature>
<gene>
    <name evidence="4" type="ORF">G1H11_04875</name>
</gene>